<dbReference type="Pfam" id="PF00651">
    <property type="entry name" value="BTB"/>
    <property type="match status" value="1"/>
</dbReference>
<dbReference type="AlphaFoldDB" id="A0AAW0GAZ9"/>
<protein>
    <recommendedName>
        <fullName evidence="1">BTB domain-containing protein</fullName>
    </recommendedName>
</protein>
<organism evidence="2 3">
    <name type="scientific">Cerrena zonata</name>
    <dbReference type="NCBI Taxonomy" id="2478898"/>
    <lineage>
        <taxon>Eukaryota</taxon>
        <taxon>Fungi</taxon>
        <taxon>Dikarya</taxon>
        <taxon>Basidiomycota</taxon>
        <taxon>Agaricomycotina</taxon>
        <taxon>Agaricomycetes</taxon>
        <taxon>Polyporales</taxon>
        <taxon>Cerrenaceae</taxon>
        <taxon>Cerrena</taxon>
    </lineage>
</organism>
<dbReference type="EMBL" id="JASBNA010000006">
    <property type="protein sequence ID" value="KAK7690540.1"/>
    <property type="molecule type" value="Genomic_DNA"/>
</dbReference>
<comment type="caution">
    <text evidence="2">The sequence shown here is derived from an EMBL/GenBank/DDBJ whole genome shotgun (WGS) entry which is preliminary data.</text>
</comment>
<gene>
    <name evidence="2" type="ORF">QCA50_005638</name>
</gene>
<accession>A0AAW0GAZ9</accession>
<reference evidence="2 3" key="1">
    <citation type="submission" date="2022-09" db="EMBL/GenBank/DDBJ databases">
        <authorList>
            <person name="Palmer J.M."/>
        </authorList>
    </citation>
    <scope>NUCLEOTIDE SEQUENCE [LARGE SCALE GENOMIC DNA]</scope>
    <source>
        <strain evidence="2 3">DSM 7382</strain>
    </source>
</reference>
<dbReference type="PROSITE" id="PS50097">
    <property type="entry name" value="BTB"/>
    <property type="match status" value="1"/>
</dbReference>
<evidence type="ECO:0000259" key="1">
    <source>
        <dbReference type="PROSITE" id="PS50097"/>
    </source>
</evidence>
<dbReference type="Gene3D" id="3.30.710.10">
    <property type="entry name" value="Potassium Channel Kv1.1, Chain A"/>
    <property type="match status" value="1"/>
</dbReference>
<name>A0AAW0GAZ9_9APHY</name>
<evidence type="ECO:0000313" key="3">
    <source>
        <dbReference type="Proteomes" id="UP001385951"/>
    </source>
</evidence>
<dbReference type="CDD" id="cd18186">
    <property type="entry name" value="BTB_POZ_ZBTB_KLHL-like"/>
    <property type="match status" value="1"/>
</dbReference>
<sequence>MDEEPAKKRKRDSDDDILRLNIDRAKESKLWFEDGNIVVVAENVPFKVHKGVLAGKSEVFSDMFSLPQPSVQDMSNVNEHFEGTPVVRLTDDWQDVKTLLAGIYHLEEFLENLSTLPFAVVNPWIRLGHKYDVRGPRSEALRRLGVLFPVSYHLYLENAILRDRFIGSNLKRFITIYNLARSQNLRDILPAALYKCSSLSYDVLVSGVGEDAPSSLSPADLVIILAGQRNLINSDIGFLKKLIAFTPSENCSTPDHCHYVTRLNLGVYWDDLIAHAGRILSTSPTVMTYMTAGNLCLHCKNHIIDEVQKYCVETWNSLDKLFGLKR</sequence>
<feature type="domain" description="BTB" evidence="1">
    <location>
        <begin position="35"/>
        <end position="112"/>
    </location>
</feature>
<dbReference type="InterPro" id="IPR011333">
    <property type="entry name" value="SKP1/BTB/POZ_sf"/>
</dbReference>
<keyword evidence="3" id="KW-1185">Reference proteome</keyword>
<dbReference type="Proteomes" id="UP001385951">
    <property type="component" value="Unassembled WGS sequence"/>
</dbReference>
<dbReference type="InterPro" id="IPR000210">
    <property type="entry name" value="BTB/POZ_dom"/>
</dbReference>
<evidence type="ECO:0000313" key="2">
    <source>
        <dbReference type="EMBL" id="KAK7690540.1"/>
    </source>
</evidence>
<proteinExistence type="predicted"/>